<keyword evidence="12" id="KW-1185">Reference proteome</keyword>
<dbReference type="EMBL" id="CP049886">
    <property type="protein sequence ID" value="QIL46310.1"/>
    <property type="molecule type" value="Genomic_DNA"/>
</dbReference>
<evidence type="ECO:0000256" key="8">
    <source>
        <dbReference type="ARBA" id="ARBA00049244"/>
    </source>
</evidence>
<evidence type="ECO:0000313" key="11">
    <source>
        <dbReference type="EMBL" id="QIL46310.1"/>
    </source>
</evidence>
<dbReference type="Gene3D" id="1.10.8.60">
    <property type="match status" value="1"/>
</dbReference>
<evidence type="ECO:0000256" key="1">
    <source>
        <dbReference type="ARBA" id="ARBA00012417"/>
    </source>
</evidence>
<keyword evidence="3 11" id="KW-0808">Transferase</keyword>
<comment type="catalytic activity">
    <reaction evidence="8">
        <text>DNA(n) + a 2'-deoxyribonucleoside 5'-triphosphate = DNA(n+1) + diphosphate</text>
        <dbReference type="Rhea" id="RHEA:22508"/>
        <dbReference type="Rhea" id="RHEA-COMP:17339"/>
        <dbReference type="Rhea" id="RHEA-COMP:17340"/>
        <dbReference type="ChEBI" id="CHEBI:33019"/>
        <dbReference type="ChEBI" id="CHEBI:61560"/>
        <dbReference type="ChEBI" id="CHEBI:173112"/>
        <dbReference type="EC" id="2.7.7.7"/>
    </reaction>
</comment>
<dbReference type="NCBIfam" id="TIGR01128">
    <property type="entry name" value="holA"/>
    <property type="match status" value="1"/>
</dbReference>
<dbReference type="GO" id="GO:0003677">
    <property type="term" value="F:DNA binding"/>
    <property type="evidence" value="ECO:0007669"/>
    <property type="project" value="InterPro"/>
</dbReference>
<dbReference type="InterPro" id="IPR048466">
    <property type="entry name" value="DNA_pol3_delta-like_C"/>
</dbReference>
<evidence type="ECO:0000256" key="3">
    <source>
        <dbReference type="ARBA" id="ARBA00022679"/>
    </source>
</evidence>
<dbReference type="InterPro" id="IPR027417">
    <property type="entry name" value="P-loop_NTPase"/>
</dbReference>
<feature type="domain" description="DNA polymerase III delta N-terminal" evidence="9">
    <location>
        <begin position="19"/>
        <end position="144"/>
    </location>
</feature>
<dbReference type="SUPFAM" id="SSF48019">
    <property type="entry name" value="post-AAA+ oligomerization domain-like"/>
    <property type="match status" value="1"/>
</dbReference>
<dbReference type="PANTHER" id="PTHR34388">
    <property type="entry name" value="DNA POLYMERASE III SUBUNIT DELTA"/>
    <property type="match status" value="1"/>
</dbReference>
<dbReference type="InterPro" id="IPR010372">
    <property type="entry name" value="DNA_pol3_delta_N"/>
</dbReference>
<proteinExistence type="inferred from homology"/>
<dbReference type="SUPFAM" id="SSF52540">
    <property type="entry name" value="P-loop containing nucleoside triphosphate hydrolases"/>
    <property type="match status" value="1"/>
</dbReference>
<keyword evidence="6" id="KW-0239">DNA-directed DNA polymerase</keyword>
<dbReference type="InterPro" id="IPR008921">
    <property type="entry name" value="DNA_pol3_clamp-load_cplx_C"/>
</dbReference>
<evidence type="ECO:0000259" key="10">
    <source>
        <dbReference type="Pfam" id="PF21694"/>
    </source>
</evidence>
<dbReference type="Proteomes" id="UP000500890">
    <property type="component" value="Chromosome"/>
</dbReference>
<dbReference type="Gene3D" id="3.40.50.300">
    <property type="entry name" value="P-loop containing nucleotide triphosphate hydrolases"/>
    <property type="match status" value="1"/>
</dbReference>
<keyword evidence="4 11" id="KW-0548">Nucleotidyltransferase</keyword>
<dbReference type="KEGG" id="vah:G7081_04110"/>
<comment type="similarity">
    <text evidence="7">Belongs to the DNA polymerase HolA subunit family.</text>
</comment>
<evidence type="ECO:0000256" key="4">
    <source>
        <dbReference type="ARBA" id="ARBA00022695"/>
    </source>
</evidence>
<keyword evidence="5" id="KW-0235">DNA replication</keyword>
<evidence type="ECO:0000256" key="5">
    <source>
        <dbReference type="ARBA" id="ARBA00022705"/>
    </source>
</evidence>
<dbReference type="Pfam" id="PF21694">
    <property type="entry name" value="DNA_pol3_delta_C"/>
    <property type="match status" value="1"/>
</dbReference>
<evidence type="ECO:0000313" key="12">
    <source>
        <dbReference type="Proteomes" id="UP000500890"/>
    </source>
</evidence>
<evidence type="ECO:0000256" key="6">
    <source>
        <dbReference type="ARBA" id="ARBA00022932"/>
    </source>
</evidence>
<evidence type="ECO:0000259" key="9">
    <source>
        <dbReference type="Pfam" id="PF06144"/>
    </source>
</evidence>
<organism evidence="11 12">
    <name type="scientific">Vagococcus coleopterorum</name>
    <dbReference type="NCBI Taxonomy" id="2714946"/>
    <lineage>
        <taxon>Bacteria</taxon>
        <taxon>Bacillati</taxon>
        <taxon>Bacillota</taxon>
        <taxon>Bacilli</taxon>
        <taxon>Lactobacillales</taxon>
        <taxon>Enterococcaceae</taxon>
        <taxon>Vagococcus</taxon>
    </lineage>
</organism>
<dbReference type="EC" id="2.7.7.7" evidence="1"/>
<feature type="domain" description="DNA polymerase III delta subunit-like C-terminal" evidence="10">
    <location>
        <begin position="217"/>
        <end position="336"/>
    </location>
</feature>
<dbReference type="Gene3D" id="1.20.272.10">
    <property type="match status" value="1"/>
</dbReference>
<accession>A0A6G8AMW1</accession>
<evidence type="ECO:0000256" key="2">
    <source>
        <dbReference type="ARBA" id="ARBA00017703"/>
    </source>
</evidence>
<protein>
    <recommendedName>
        <fullName evidence="2">DNA polymerase III subunit delta</fullName>
        <ecNumber evidence="1">2.7.7.7</ecNumber>
    </recommendedName>
</protein>
<sequence>MSLQETIKKVNSGQLASVYLVLGTEQFLADRFKQALQKQIILTEDDELNSASFDMAESLLGAVIDEANTIPFFGDKRLVAIENPYFLTGEKKKIALEHNTDELIAYLEEPSDSTVLVFYAPYEKLDERKKVVKQLKKVATLVDVKEMQENDVRKYVQQYIHNEGYEITPEAFDLFVHLTDMDLSKIMSELNKVMLYSSDTKKITKPMIADLVPKTLEHNIFDMVNYVTKGQAEDALSLYRDLLLQGEETIKINAILIGQFRLLLQVKIMQGAGYQQSNMQDVIKVHPYRLKMAQQQARGFDEVTLKAMFQDLVENDYRIKTGALEKDLLFELFLLKHGNRK</sequence>
<dbReference type="GO" id="GO:0006261">
    <property type="term" value="P:DNA-templated DNA replication"/>
    <property type="evidence" value="ECO:0007669"/>
    <property type="project" value="TreeGrafter"/>
</dbReference>
<gene>
    <name evidence="11" type="primary">holA</name>
    <name evidence="11" type="ORF">G7081_04110</name>
</gene>
<reference evidence="11 12" key="1">
    <citation type="submission" date="2020-03" db="EMBL/GenBank/DDBJ databases">
        <title>Vagococcus sp. nov., isolated from beetles.</title>
        <authorList>
            <person name="Hyun D.-W."/>
            <person name="Bae J.-W."/>
        </authorList>
    </citation>
    <scope>NUCLEOTIDE SEQUENCE [LARGE SCALE GENOMIC DNA]</scope>
    <source>
        <strain evidence="11 12">HDW17A</strain>
    </source>
</reference>
<name>A0A6G8AMW1_9ENTE</name>
<dbReference type="GO" id="GO:0009360">
    <property type="term" value="C:DNA polymerase III complex"/>
    <property type="evidence" value="ECO:0007669"/>
    <property type="project" value="InterPro"/>
</dbReference>
<dbReference type="GO" id="GO:0003887">
    <property type="term" value="F:DNA-directed DNA polymerase activity"/>
    <property type="evidence" value="ECO:0007669"/>
    <property type="project" value="UniProtKB-KW"/>
</dbReference>
<dbReference type="Pfam" id="PF06144">
    <property type="entry name" value="DNA_pol3_delta"/>
    <property type="match status" value="1"/>
</dbReference>
<dbReference type="PANTHER" id="PTHR34388:SF1">
    <property type="entry name" value="DNA POLYMERASE III SUBUNIT DELTA"/>
    <property type="match status" value="1"/>
</dbReference>
<dbReference type="AlphaFoldDB" id="A0A6G8AMW1"/>
<evidence type="ECO:0000256" key="7">
    <source>
        <dbReference type="ARBA" id="ARBA00034754"/>
    </source>
</evidence>
<dbReference type="InterPro" id="IPR005790">
    <property type="entry name" value="DNA_polIII_delta"/>
</dbReference>
<dbReference type="RefSeq" id="WP_166007660.1">
    <property type="nucleotide sequence ID" value="NZ_CP049886.1"/>
</dbReference>